<evidence type="ECO:0000313" key="1">
    <source>
        <dbReference type="EMBL" id="KND22175.1"/>
    </source>
</evidence>
<accession>A0ABR5IM92</accession>
<dbReference type="EMBL" id="LGSW01000003">
    <property type="protein sequence ID" value="KND22175.1"/>
    <property type="molecule type" value="Genomic_DNA"/>
</dbReference>
<keyword evidence="2" id="KW-1185">Reference proteome</keyword>
<protein>
    <submittedName>
        <fullName evidence="1">Uncharacterized protein</fullName>
    </submittedName>
</protein>
<sequence>MPCTLNSLDTLILDNSHEVYQKFFGAYLWGVVVLPYSPLLPILICWLLCAFCALYCLTAG</sequence>
<dbReference type="Proteomes" id="UP000053900">
    <property type="component" value="Unassembled WGS sequence"/>
</dbReference>
<organism evidence="1 2">
    <name type="scientific">Enhydrobacter aerosaccus</name>
    <dbReference type="NCBI Taxonomy" id="225324"/>
    <lineage>
        <taxon>Bacteria</taxon>
        <taxon>Pseudomonadati</taxon>
        <taxon>Pseudomonadota</taxon>
        <taxon>Alphaproteobacteria</taxon>
        <taxon>Hyphomicrobiales</taxon>
        <taxon>Enhydrobacter</taxon>
    </lineage>
</organism>
<name>A0ABR5IM92_9HYPH</name>
<comment type="caution">
    <text evidence="1">The sequence shown here is derived from an EMBL/GenBank/DDBJ whole genome shotgun (WGS) entry which is preliminary data.</text>
</comment>
<reference evidence="1 2" key="1">
    <citation type="submission" date="2015-07" db="EMBL/GenBank/DDBJ databases">
        <title>Draft genome of Enhydrobacter aerosaccus.</title>
        <authorList>
            <person name="Wang X."/>
        </authorList>
    </citation>
    <scope>NUCLEOTIDE SEQUENCE [LARGE SCALE GENOMIC DNA]</scope>
    <source>
        <strain evidence="1 2">CGMCC9176</strain>
    </source>
</reference>
<proteinExistence type="predicted"/>
<evidence type="ECO:0000313" key="2">
    <source>
        <dbReference type="Proteomes" id="UP000053900"/>
    </source>
</evidence>
<gene>
    <name evidence="1" type="ORF">AFK20_06345</name>
</gene>